<evidence type="ECO:0000313" key="4">
    <source>
        <dbReference type="Proteomes" id="UP000263900"/>
    </source>
</evidence>
<organism evidence="3 4">
    <name type="scientific">Paraflavitalea soli</name>
    <dbReference type="NCBI Taxonomy" id="2315862"/>
    <lineage>
        <taxon>Bacteria</taxon>
        <taxon>Pseudomonadati</taxon>
        <taxon>Bacteroidota</taxon>
        <taxon>Chitinophagia</taxon>
        <taxon>Chitinophagales</taxon>
        <taxon>Chitinophagaceae</taxon>
        <taxon>Paraflavitalea</taxon>
    </lineage>
</organism>
<protein>
    <submittedName>
        <fullName evidence="3">SusC/RagA family TonB-linked outer membrane protein</fullName>
    </submittedName>
</protein>
<dbReference type="InterPro" id="IPR012910">
    <property type="entry name" value="Plug_dom"/>
</dbReference>
<accession>A0A3B7MUG3</accession>
<keyword evidence="1" id="KW-0732">Signal</keyword>
<dbReference type="EMBL" id="CP032157">
    <property type="protein sequence ID" value="AXY74111.1"/>
    <property type="molecule type" value="Genomic_DNA"/>
</dbReference>
<dbReference type="InterPro" id="IPR037066">
    <property type="entry name" value="Plug_dom_sf"/>
</dbReference>
<dbReference type="SUPFAM" id="SSF56935">
    <property type="entry name" value="Porins"/>
    <property type="match status" value="1"/>
</dbReference>
<evidence type="ECO:0000259" key="2">
    <source>
        <dbReference type="Pfam" id="PF07715"/>
    </source>
</evidence>
<gene>
    <name evidence="3" type="ORF">D3H65_09040</name>
</gene>
<feature type="chain" id="PRO_5017618408" evidence="1">
    <location>
        <begin position="23"/>
        <end position="957"/>
    </location>
</feature>
<sequence length="957" mass="105800">MKHIKILLITCGLVASELAVRAQDTTINAGPDNNAVQVAFGTVAKKDLLGGVSTVNVSELLKKNYGVYSLDNLQSLVGGYTGSVWGQTPLILVDGIPRQASEVRLVEVESITVLKGASAVVLYGSNAAKGAVLITTKRGSAKALTIDVRANTGIFVPKGYPAYLNAANYMTLYNEALTNDGLSTVGAGYSQGTIDSTRAGTYGYKYPDIDLFSSNYLKKAFSRSDLTTEISGGNERTRYYTNIGLTYNNGIVNYGDQKKNNDFAFKIRGNVDMDLNSWLTASTDVVANVSDNYTGRGDLWGASSTVTPNFNRYLPLIPIDRLDPNNSALQTMVKNSNHVIDGKYLLGGQAGNLTNALTDMLAAGYIKTRNRTFMFNVGANANLDAVLKGLSFKAGYSMDYTSIYSEAYQVAYAVYRPEWSQVNGQDVITNLQKFNNDLNTTSESIGRTTYTQTMSFRSQFNYDRTFSQKHNVTASLLGWWYMTQFSSDADNEGGSDYHPIRNTNLGFQAGYNYLHKYYLDLSGALVHSAKLQPGKQQAISPTVSVGWRISDEAFFKDHVSFVDDLKLSASYASVKQDLDITGVRPDGTPTDYYLYANYYGNSGALAGWYPWRDGVAGGFTTLSGRGGNPDLTFIKRNEFRVGLDASLLNRLITVDANYFLQKTNGLLSRGNTVFPSYFTGSGDFRPWLNYNNDQRSGVDFAVNLNSSIGKVQYSLGVTGMVYSNKAERRDELQPEGYMNRAGKDLDAAWGYISEGFFQSQAEINAHATQTFGEVRPGDIRYKDVNNDGLIDYRDQVDLGRYGWGANPFSFGINLTLKYKQFTLFALGSGQTGGIGFKSSSYYWLRGNGKFSEEAWGRWTEATKTTATYPRLTSGAGNNNYQNSSFWLFKNNRFNLSRVQLTYDFSQDFFKHSIIHGLSLYVLADNLLVVSKERELMETNIGTAPQYRFYNLGVKASF</sequence>
<feature type="domain" description="TonB-dependent receptor plug" evidence="2">
    <location>
        <begin position="45"/>
        <end position="131"/>
    </location>
</feature>
<dbReference type="OrthoDB" id="9768177at2"/>
<dbReference type="Proteomes" id="UP000263900">
    <property type="component" value="Chromosome"/>
</dbReference>
<dbReference type="InterPro" id="IPR023996">
    <property type="entry name" value="TonB-dep_OMP_SusC/RagA"/>
</dbReference>
<dbReference type="RefSeq" id="WP_119049998.1">
    <property type="nucleotide sequence ID" value="NZ_CP032157.1"/>
</dbReference>
<dbReference type="Pfam" id="PF07715">
    <property type="entry name" value="Plug"/>
    <property type="match status" value="1"/>
</dbReference>
<dbReference type="Gene3D" id="2.170.130.10">
    <property type="entry name" value="TonB-dependent receptor, plug domain"/>
    <property type="match status" value="1"/>
</dbReference>
<dbReference type="KEGG" id="pseg:D3H65_09040"/>
<keyword evidence="4" id="KW-1185">Reference proteome</keyword>
<name>A0A3B7MUG3_9BACT</name>
<evidence type="ECO:0000313" key="3">
    <source>
        <dbReference type="EMBL" id="AXY74111.1"/>
    </source>
</evidence>
<dbReference type="NCBIfam" id="TIGR04056">
    <property type="entry name" value="OMP_RagA_SusC"/>
    <property type="match status" value="1"/>
</dbReference>
<evidence type="ECO:0000256" key="1">
    <source>
        <dbReference type="SAM" id="SignalP"/>
    </source>
</evidence>
<proteinExistence type="predicted"/>
<feature type="signal peptide" evidence="1">
    <location>
        <begin position="1"/>
        <end position="22"/>
    </location>
</feature>
<reference evidence="3 4" key="1">
    <citation type="submission" date="2018-09" db="EMBL/GenBank/DDBJ databases">
        <title>Genome sequencing of strain 6GH32-13.</title>
        <authorList>
            <person name="Weon H.-Y."/>
            <person name="Heo J."/>
            <person name="Kwon S.-W."/>
        </authorList>
    </citation>
    <scope>NUCLEOTIDE SEQUENCE [LARGE SCALE GENOMIC DNA]</scope>
    <source>
        <strain evidence="3 4">5GH32-13</strain>
    </source>
</reference>
<dbReference type="AlphaFoldDB" id="A0A3B7MUG3"/>